<comment type="caution">
    <text evidence="1">The sequence shown here is derived from an EMBL/GenBank/DDBJ whole genome shotgun (WGS) entry which is preliminary data.</text>
</comment>
<proteinExistence type="predicted"/>
<dbReference type="EMBL" id="CAMPGE010018073">
    <property type="protein sequence ID" value="CAI2376512.1"/>
    <property type="molecule type" value="Genomic_DNA"/>
</dbReference>
<gene>
    <name evidence="1" type="ORF">ECRASSUSDP1_LOCUS17882</name>
</gene>
<reference evidence="1" key="1">
    <citation type="submission" date="2023-07" db="EMBL/GenBank/DDBJ databases">
        <authorList>
            <consortium name="AG Swart"/>
            <person name="Singh M."/>
            <person name="Singh A."/>
            <person name="Seah K."/>
            <person name="Emmerich C."/>
        </authorList>
    </citation>
    <scope>NUCLEOTIDE SEQUENCE</scope>
    <source>
        <strain evidence="1">DP1</strain>
    </source>
</reference>
<evidence type="ECO:0000313" key="2">
    <source>
        <dbReference type="Proteomes" id="UP001295684"/>
    </source>
</evidence>
<protein>
    <submittedName>
        <fullName evidence="1">Uncharacterized protein</fullName>
    </submittedName>
</protein>
<name>A0AAD1XPH6_EUPCR</name>
<dbReference type="AlphaFoldDB" id="A0AAD1XPH6"/>
<sequence>MIPLGKCHDCGIVIGHSDGWCYAHASQKFIIHHLSKFEQGSKALQLLATAPKAEEASNDFREFELCLSANEDIFGKIVFVGLYKWALAGGSCAIKEFSYIYSQKEYLKYYMPKFKALRIPKISRIEVNKDFPRCKKRYTEYLTLVNREISQLEVVTRKEGTKLGWCLPLVLKNLCNVQHDLKITGFIISVRELRRLLVPSTIPLSLEFKKCQIGFSDKLYLSCDASSKFTEESKRFELPKIRCSFTDCSYDLGREELTTLVTGICPNIRLDFRK</sequence>
<accession>A0AAD1XPH6</accession>
<organism evidence="1 2">
    <name type="scientific">Euplotes crassus</name>
    <dbReference type="NCBI Taxonomy" id="5936"/>
    <lineage>
        <taxon>Eukaryota</taxon>
        <taxon>Sar</taxon>
        <taxon>Alveolata</taxon>
        <taxon>Ciliophora</taxon>
        <taxon>Intramacronucleata</taxon>
        <taxon>Spirotrichea</taxon>
        <taxon>Hypotrichia</taxon>
        <taxon>Euplotida</taxon>
        <taxon>Euplotidae</taxon>
        <taxon>Moneuplotes</taxon>
    </lineage>
</organism>
<evidence type="ECO:0000313" key="1">
    <source>
        <dbReference type="EMBL" id="CAI2376512.1"/>
    </source>
</evidence>
<keyword evidence="2" id="KW-1185">Reference proteome</keyword>
<dbReference type="Proteomes" id="UP001295684">
    <property type="component" value="Unassembled WGS sequence"/>
</dbReference>